<evidence type="ECO:0000313" key="2">
    <source>
        <dbReference type="EMBL" id="KAJ3641524.1"/>
    </source>
</evidence>
<accession>A0AA38HQ58</accession>
<protein>
    <submittedName>
        <fullName evidence="2">Uncharacterized protein</fullName>
    </submittedName>
</protein>
<keyword evidence="1" id="KW-0812">Transmembrane</keyword>
<dbReference type="Proteomes" id="UP001168821">
    <property type="component" value="Unassembled WGS sequence"/>
</dbReference>
<keyword evidence="3" id="KW-1185">Reference proteome</keyword>
<evidence type="ECO:0000256" key="1">
    <source>
        <dbReference type="SAM" id="Phobius"/>
    </source>
</evidence>
<organism evidence="2 3">
    <name type="scientific">Zophobas morio</name>
    <dbReference type="NCBI Taxonomy" id="2755281"/>
    <lineage>
        <taxon>Eukaryota</taxon>
        <taxon>Metazoa</taxon>
        <taxon>Ecdysozoa</taxon>
        <taxon>Arthropoda</taxon>
        <taxon>Hexapoda</taxon>
        <taxon>Insecta</taxon>
        <taxon>Pterygota</taxon>
        <taxon>Neoptera</taxon>
        <taxon>Endopterygota</taxon>
        <taxon>Coleoptera</taxon>
        <taxon>Polyphaga</taxon>
        <taxon>Cucujiformia</taxon>
        <taxon>Tenebrionidae</taxon>
        <taxon>Zophobas</taxon>
    </lineage>
</organism>
<name>A0AA38HQ58_9CUCU</name>
<sequence>MCLWRKITLFFLMLYRTIFESLRQMWIRVTTRPYRMLYIIRDLKMVGFCFAVIIVIGGIVVYQSEIWTRLNELKNG</sequence>
<keyword evidence="1" id="KW-1133">Transmembrane helix</keyword>
<dbReference type="EMBL" id="JALNTZ010000009">
    <property type="protein sequence ID" value="KAJ3641524.1"/>
    <property type="molecule type" value="Genomic_DNA"/>
</dbReference>
<reference evidence="2" key="1">
    <citation type="journal article" date="2023" name="G3 (Bethesda)">
        <title>Whole genome assemblies of Zophobas morio and Tenebrio molitor.</title>
        <authorList>
            <person name="Kaur S."/>
            <person name="Stinson S.A."/>
            <person name="diCenzo G.C."/>
        </authorList>
    </citation>
    <scope>NUCLEOTIDE SEQUENCE</scope>
    <source>
        <strain evidence="2">QUZm001</strain>
    </source>
</reference>
<dbReference type="AlphaFoldDB" id="A0AA38HQ58"/>
<comment type="caution">
    <text evidence="2">The sequence shown here is derived from an EMBL/GenBank/DDBJ whole genome shotgun (WGS) entry which is preliminary data.</text>
</comment>
<evidence type="ECO:0000313" key="3">
    <source>
        <dbReference type="Proteomes" id="UP001168821"/>
    </source>
</evidence>
<keyword evidence="1" id="KW-0472">Membrane</keyword>
<gene>
    <name evidence="2" type="ORF">Zmor_028029</name>
</gene>
<proteinExistence type="predicted"/>
<feature type="transmembrane region" description="Helical" evidence="1">
    <location>
        <begin position="43"/>
        <end position="62"/>
    </location>
</feature>